<dbReference type="Pfam" id="PF01258">
    <property type="entry name" value="zf-dskA_traR"/>
    <property type="match status" value="1"/>
</dbReference>
<keyword evidence="3" id="KW-0862">Zinc</keyword>
<evidence type="ECO:0000313" key="7">
    <source>
        <dbReference type="EMBL" id="GEN81570.1"/>
    </source>
</evidence>
<organism evidence="7 8">
    <name type="scientific">Actinotalea fermentans</name>
    <dbReference type="NCBI Taxonomy" id="43671"/>
    <lineage>
        <taxon>Bacteria</taxon>
        <taxon>Bacillati</taxon>
        <taxon>Actinomycetota</taxon>
        <taxon>Actinomycetes</taxon>
        <taxon>Micrococcales</taxon>
        <taxon>Cellulomonadaceae</taxon>
        <taxon>Actinotalea</taxon>
    </lineage>
</organism>
<protein>
    <recommendedName>
        <fullName evidence="6">Zinc finger DksA/TraR C4-type domain-containing protein</fullName>
    </recommendedName>
</protein>
<dbReference type="Gene3D" id="1.20.120.910">
    <property type="entry name" value="DksA, coiled-coil domain"/>
    <property type="match status" value="1"/>
</dbReference>
<dbReference type="InterPro" id="IPR020458">
    <property type="entry name" value="Znf_DskA_TraR_CS"/>
</dbReference>
<feature type="zinc finger region" description="dksA C4-type" evidence="4">
    <location>
        <begin position="104"/>
        <end position="128"/>
    </location>
</feature>
<dbReference type="InterPro" id="IPR000962">
    <property type="entry name" value="Znf_DskA_TraR"/>
</dbReference>
<dbReference type="EMBL" id="BJYK01000013">
    <property type="protein sequence ID" value="GEN81570.1"/>
    <property type="molecule type" value="Genomic_DNA"/>
</dbReference>
<dbReference type="Proteomes" id="UP000321484">
    <property type="component" value="Unassembled WGS sequence"/>
</dbReference>
<dbReference type="PANTHER" id="PTHR33823:SF4">
    <property type="entry name" value="GENERAL STRESS PROTEIN 16O"/>
    <property type="match status" value="1"/>
</dbReference>
<evidence type="ECO:0000256" key="5">
    <source>
        <dbReference type="SAM" id="MobiDB-lite"/>
    </source>
</evidence>
<accession>A0A511Z288</accession>
<dbReference type="RefSeq" id="WP_261765683.1">
    <property type="nucleotide sequence ID" value="NZ_BJYK01000013.1"/>
</dbReference>
<sequence length="136" mass="13698">MTTSDGAASAASAASAATVSPEVLAALAAREAETRERAGGLADQLRGAVEAAAGSNADDEHDPEGATLAFERQQVAALLRQAEDEAVELAAARARVAAGTFGLCEVCGGSIGDERLVARPTARMCVACADGRRATR</sequence>
<name>A0A511Z288_9CELL</name>
<dbReference type="GO" id="GO:0008270">
    <property type="term" value="F:zinc ion binding"/>
    <property type="evidence" value="ECO:0007669"/>
    <property type="project" value="UniProtKB-KW"/>
</dbReference>
<evidence type="ECO:0000256" key="2">
    <source>
        <dbReference type="ARBA" id="ARBA00022771"/>
    </source>
</evidence>
<comment type="caution">
    <text evidence="7">The sequence shown here is derived from an EMBL/GenBank/DDBJ whole genome shotgun (WGS) entry which is preliminary data.</text>
</comment>
<keyword evidence="2" id="KW-0863">Zinc-finger</keyword>
<evidence type="ECO:0000256" key="4">
    <source>
        <dbReference type="PROSITE-ProRule" id="PRU00510"/>
    </source>
</evidence>
<proteinExistence type="predicted"/>
<feature type="domain" description="Zinc finger DksA/TraR C4-type" evidence="6">
    <location>
        <begin position="99"/>
        <end position="131"/>
    </location>
</feature>
<dbReference type="SUPFAM" id="SSF57716">
    <property type="entry name" value="Glucocorticoid receptor-like (DNA-binding domain)"/>
    <property type="match status" value="1"/>
</dbReference>
<evidence type="ECO:0000256" key="1">
    <source>
        <dbReference type="ARBA" id="ARBA00022723"/>
    </source>
</evidence>
<dbReference type="PROSITE" id="PS01102">
    <property type="entry name" value="ZF_DKSA_1"/>
    <property type="match status" value="1"/>
</dbReference>
<gene>
    <name evidence="7" type="ORF">AFE02nite_33040</name>
</gene>
<reference evidence="7 8" key="1">
    <citation type="submission" date="2019-07" db="EMBL/GenBank/DDBJ databases">
        <title>Whole genome shotgun sequence of Actinotalea fermentans NBRC 105374.</title>
        <authorList>
            <person name="Hosoyama A."/>
            <person name="Uohara A."/>
            <person name="Ohji S."/>
            <person name="Ichikawa N."/>
        </authorList>
    </citation>
    <scope>NUCLEOTIDE SEQUENCE [LARGE SCALE GENOMIC DNA]</scope>
    <source>
        <strain evidence="7 8">NBRC 105374</strain>
    </source>
</reference>
<dbReference type="PANTHER" id="PTHR33823">
    <property type="entry name" value="RNA POLYMERASE-BINDING TRANSCRIPTION FACTOR DKSA-RELATED"/>
    <property type="match status" value="1"/>
</dbReference>
<dbReference type="PROSITE" id="PS51128">
    <property type="entry name" value="ZF_DKSA_2"/>
    <property type="match status" value="1"/>
</dbReference>
<keyword evidence="1" id="KW-0479">Metal-binding</keyword>
<keyword evidence="8" id="KW-1185">Reference proteome</keyword>
<feature type="region of interest" description="Disordered" evidence="5">
    <location>
        <begin position="35"/>
        <end position="65"/>
    </location>
</feature>
<evidence type="ECO:0000256" key="3">
    <source>
        <dbReference type="ARBA" id="ARBA00022833"/>
    </source>
</evidence>
<dbReference type="AlphaFoldDB" id="A0A511Z288"/>
<evidence type="ECO:0000259" key="6">
    <source>
        <dbReference type="Pfam" id="PF01258"/>
    </source>
</evidence>
<evidence type="ECO:0000313" key="8">
    <source>
        <dbReference type="Proteomes" id="UP000321484"/>
    </source>
</evidence>